<feature type="compositionally biased region" description="Low complexity" evidence="2">
    <location>
        <begin position="62"/>
        <end position="78"/>
    </location>
</feature>
<feature type="region of interest" description="Disordered" evidence="2">
    <location>
        <begin position="116"/>
        <end position="143"/>
    </location>
</feature>
<dbReference type="SMART" id="SM01000">
    <property type="entry name" value="Aha1_N"/>
    <property type="match status" value="1"/>
</dbReference>
<evidence type="ECO:0000313" key="5">
    <source>
        <dbReference type="Proteomes" id="UP001054857"/>
    </source>
</evidence>
<dbReference type="Gene3D" id="3.15.10.20">
    <property type="entry name" value="Activator of Hsp90 ATPase Aha1, N-terminal domain"/>
    <property type="match status" value="1"/>
</dbReference>
<feature type="region of interest" description="Disordered" evidence="2">
    <location>
        <begin position="36"/>
        <end position="97"/>
    </location>
</feature>
<keyword evidence="5" id="KW-1185">Reference proteome</keyword>
<organism evidence="4 5">
    <name type="scientific">Astrephomene gubernaculifera</name>
    <dbReference type="NCBI Taxonomy" id="47775"/>
    <lineage>
        <taxon>Eukaryota</taxon>
        <taxon>Viridiplantae</taxon>
        <taxon>Chlorophyta</taxon>
        <taxon>core chlorophytes</taxon>
        <taxon>Chlorophyceae</taxon>
        <taxon>CS clade</taxon>
        <taxon>Chlamydomonadales</taxon>
        <taxon>Astrephomenaceae</taxon>
        <taxon>Astrephomene</taxon>
    </lineage>
</organism>
<dbReference type="GO" id="GO:0001671">
    <property type="term" value="F:ATPase activator activity"/>
    <property type="evidence" value="ECO:0007669"/>
    <property type="project" value="InterPro"/>
</dbReference>
<dbReference type="PANTHER" id="PTHR13009:SF22">
    <property type="entry name" value="LD43819P"/>
    <property type="match status" value="1"/>
</dbReference>
<sequence length="286" mass="31070">IIGLAHTYSCVMFNSIAFILRSLVSPLLNIVRPLFRGGARSEPPPSARARARAQLQKTTAASTPKQSQSKQQPRNPKQPMEPATASPAVEEKSKLAEQATAKGELSYSYWAGKGGGGVPLPEPRKLTDQEKEELERQASANGASAWNAAGTFEERNASAWAKARLKELLVGLRLAGGEVEVLDVNSCEGEANIFLVRGKKRCGFDFELQLAWKAVPRPGAVEIRGHCKVLNFSSDDPDDLEVRPEVGARQPERAADEAAAMARVKAVLQPELVRVLGQLLEELKQK</sequence>
<dbReference type="Pfam" id="PF09229">
    <property type="entry name" value="Aha1_N"/>
    <property type="match status" value="1"/>
</dbReference>
<evidence type="ECO:0000256" key="1">
    <source>
        <dbReference type="ARBA" id="ARBA00006817"/>
    </source>
</evidence>
<dbReference type="InterPro" id="IPR036338">
    <property type="entry name" value="Aha1"/>
</dbReference>
<feature type="non-terminal residue" evidence="4">
    <location>
        <position position="1"/>
    </location>
</feature>
<reference evidence="4 5" key="1">
    <citation type="journal article" date="2021" name="Sci. Rep.">
        <title>Genome sequencing of the multicellular alga Astrephomene provides insights into convergent evolution of germ-soma differentiation.</title>
        <authorList>
            <person name="Yamashita S."/>
            <person name="Yamamoto K."/>
            <person name="Matsuzaki R."/>
            <person name="Suzuki S."/>
            <person name="Yamaguchi H."/>
            <person name="Hirooka S."/>
            <person name="Minakuchi Y."/>
            <person name="Miyagishima S."/>
            <person name="Kawachi M."/>
            <person name="Toyoda A."/>
            <person name="Nozaki H."/>
        </authorList>
    </citation>
    <scope>NUCLEOTIDE SEQUENCE [LARGE SCALE GENOMIC DNA]</scope>
    <source>
        <strain evidence="4 5">NIES-4017</strain>
    </source>
</reference>
<dbReference type="GO" id="GO:0051087">
    <property type="term" value="F:protein-folding chaperone binding"/>
    <property type="evidence" value="ECO:0007669"/>
    <property type="project" value="InterPro"/>
</dbReference>
<evidence type="ECO:0000259" key="3">
    <source>
        <dbReference type="SMART" id="SM01000"/>
    </source>
</evidence>
<dbReference type="GO" id="GO:0006457">
    <property type="term" value="P:protein folding"/>
    <property type="evidence" value="ECO:0007669"/>
    <property type="project" value="TreeGrafter"/>
</dbReference>
<dbReference type="PANTHER" id="PTHR13009">
    <property type="entry name" value="HEAT SHOCK PROTEIN 90 HSP90 CO-CHAPERONE AHA-1"/>
    <property type="match status" value="1"/>
</dbReference>
<dbReference type="Proteomes" id="UP001054857">
    <property type="component" value="Unassembled WGS sequence"/>
</dbReference>
<comment type="caution">
    <text evidence="4">The sequence shown here is derived from an EMBL/GenBank/DDBJ whole genome shotgun (WGS) entry which is preliminary data.</text>
</comment>
<protein>
    <recommendedName>
        <fullName evidence="3">Activator of Hsp90 ATPase AHSA1-like N-terminal domain-containing protein</fullName>
    </recommendedName>
</protein>
<dbReference type="SUPFAM" id="SSF103111">
    <property type="entry name" value="Activator of Hsp90 ATPase, Aha1"/>
    <property type="match status" value="1"/>
</dbReference>
<dbReference type="AlphaFoldDB" id="A0AAD3DU93"/>
<evidence type="ECO:0000256" key="2">
    <source>
        <dbReference type="SAM" id="MobiDB-lite"/>
    </source>
</evidence>
<feature type="domain" description="Activator of Hsp90 ATPase AHSA1-like N-terminal" evidence="3">
    <location>
        <begin position="154"/>
        <end position="285"/>
    </location>
</feature>
<name>A0AAD3DU93_9CHLO</name>
<dbReference type="EMBL" id="BMAR01000017">
    <property type="protein sequence ID" value="GFR47177.1"/>
    <property type="molecule type" value="Genomic_DNA"/>
</dbReference>
<accession>A0AAD3DU93</accession>
<dbReference type="InterPro" id="IPR015310">
    <property type="entry name" value="AHSA1-like_N"/>
</dbReference>
<feature type="compositionally biased region" description="Basic and acidic residues" evidence="2">
    <location>
        <begin position="122"/>
        <end position="136"/>
    </location>
</feature>
<comment type="similarity">
    <text evidence="1">Belongs to the AHA1 family.</text>
</comment>
<evidence type="ECO:0000313" key="4">
    <source>
        <dbReference type="EMBL" id="GFR47177.1"/>
    </source>
</evidence>
<proteinExistence type="inferred from homology"/>
<gene>
    <name evidence="4" type="ORF">Agub_g8870</name>
</gene>
<dbReference type="GO" id="GO:0005829">
    <property type="term" value="C:cytosol"/>
    <property type="evidence" value="ECO:0007669"/>
    <property type="project" value="TreeGrafter"/>
</dbReference>